<keyword evidence="4" id="KW-0210">Decarboxylase</keyword>
<evidence type="ECO:0000256" key="3">
    <source>
        <dbReference type="ARBA" id="ARBA00022692"/>
    </source>
</evidence>
<dbReference type="PANTHER" id="PTHR43078">
    <property type="entry name" value="UDP-GLUCURONIC ACID DECARBOXYLASE-RELATED"/>
    <property type="match status" value="1"/>
</dbReference>
<dbReference type="SUPFAM" id="SSF51735">
    <property type="entry name" value="NAD(P)-binding Rossmann-fold domains"/>
    <property type="match status" value="1"/>
</dbReference>
<dbReference type="AlphaFoldDB" id="A0A0G0GE45"/>
<dbReference type="GO" id="GO:0005737">
    <property type="term" value="C:cytoplasm"/>
    <property type="evidence" value="ECO:0007669"/>
    <property type="project" value="TreeGrafter"/>
</dbReference>
<comment type="caution">
    <text evidence="14">The sequence shown here is derived from an EMBL/GenBank/DDBJ whole genome shotgun (WGS) entry which is preliminary data.</text>
</comment>
<evidence type="ECO:0000256" key="10">
    <source>
        <dbReference type="ARBA" id="ARBA00023180"/>
    </source>
</evidence>
<dbReference type="Proteomes" id="UP000034917">
    <property type="component" value="Unassembled WGS sequence"/>
</dbReference>
<dbReference type="InterPro" id="IPR044516">
    <property type="entry name" value="UXS-like"/>
</dbReference>
<accession>A0A0G0GE45</accession>
<evidence type="ECO:0000259" key="13">
    <source>
        <dbReference type="Pfam" id="PF01370"/>
    </source>
</evidence>
<dbReference type="GO" id="GO:0070403">
    <property type="term" value="F:NAD+ binding"/>
    <property type="evidence" value="ECO:0007669"/>
    <property type="project" value="InterPro"/>
</dbReference>
<dbReference type="EMBL" id="LBSV01000017">
    <property type="protein sequence ID" value="KKQ24325.1"/>
    <property type="molecule type" value="Genomic_DNA"/>
</dbReference>
<evidence type="ECO:0000256" key="2">
    <source>
        <dbReference type="ARBA" id="ARBA00004323"/>
    </source>
</evidence>
<dbReference type="GO" id="GO:0048040">
    <property type="term" value="F:UDP-glucuronate decarboxylase activity"/>
    <property type="evidence" value="ECO:0007669"/>
    <property type="project" value="TreeGrafter"/>
</dbReference>
<protein>
    <submittedName>
        <fullName evidence="14">UDP-glucuronic acid decarboxylase 1</fullName>
    </submittedName>
</protein>
<evidence type="ECO:0000256" key="5">
    <source>
        <dbReference type="ARBA" id="ARBA00022968"/>
    </source>
</evidence>
<keyword evidence="11" id="KW-0456">Lyase</keyword>
<dbReference type="GO" id="GO:0042732">
    <property type="term" value="P:D-xylose metabolic process"/>
    <property type="evidence" value="ECO:0007669"/>
    <property type="project" value="InterPro"/>
</dbReference>
<evidence type="ECO:0000256" key="1">
    <source>
        <dbReference type="ARBA" id="ARBA00001911"/>
    </source>
</evidence>
<evidence type="ECO:0000256" key="9">
    <source>
        <dbReference type="ARBA" id="ARBA00023136"/>
    </source>
</evidence>
<keyword evidence="8" id="KW-0333">Golgi apparatus</keyword>
<evidence type="ECO:0000313" key="15">
    <source>
        <dbReference type="Proteomes" id="UP000034917"/>
    </source>
</evidence>
<dbReference type="FunFam" id="3.40.50.720:FF:000065">
    <property type="entry name" value="UDP-glucuronic acid decarboxylase 1"/>
    <property type="match status" value="1"/>
</dbReference>
<evidence type="ECO:0000256" key="4">
    <source>
        <dbReference type="ARBA" id="ARBA00022793"/>
    </source>
</evidence>
<keyword evidence="9" id="KW-0472">Membrane</keyword>
<evidence type="ECO:0000313" key="14">
    <source>
        <dbReference type="EMBL" id="KKQ24325.1"/>
    </source>
</evidence>
<keyword evidence="6" id="KW-1133">Transmembrane helix</keyword>
<sequence>MNILITGGSGFIGSHLTKHYLKNGHSVTVIDNFITGNKNNLKEIINNKSLRLIEVDLVDYNYKDLSSFDIVFDLASPASPAVFKKLSFEIFKVNSIGLINLLDFFVKSKSKTFVFASTSEVYGDPKVNPQPETYYGNVHTTGPRSSYDEGKRFAEAVIAAYISKHNIDARIARIFNTYGPYMNKEDGRFISNFINQAINNQPLTIYGDGSQTRSSCYISDMVEALAALGEKNNLKGEIINIGNPDERKVVDVANLTKQMTGSNSQISFLPIEEDDPKKRCPDITKAKKLLGWEPKIKLEEGLKTTINYFKNL</sequence>
<dbReference type="GO" id="GO:0033320">
    <property type="term" value="P:UDP-D-xylose biosynthetic process"/>
    <property type="evidence" value="ECO:0007669"/>
    <property type="project" value="UniProtKB-UniPathway"/>
</dbReference>
<keyword evidence="7" id="KW-0520">NAD</keyword>
<evidence type="ECO:0000256" key="12">
    <source>
        <dbReference type="ARBA" id="ARBA00037859"/>
    </source>
</evidence>
<feature type="domain" description="NAD-dependent epimerase/dehydratase" evidence="13">
    <location>
        <begin position="3"/>
        <end position="242"/>
    </location>
</feature>
<reference evidence="14 15" key="1">
    <citation type="journal article" date="2015" name="Nature">
        <title>rRNA introns, odd ribosomes, and small enigmatic genomes across a large radiation of phyla.</title>
        <authorList>
            <person name="Brown C.T."/>
            <person name="Hug L.A."/>
            <person name="Thomas B.C."/>
            <person name="Sharon I."/>
            <person name="Castelle C.J."/>
            <person name="Singh A."/>
            <person name="Wilkins M.J."/>
            <person name="Williams K.H."/>
            <person name="Banfield J.F."/>
        </authorList>
    </citation>
    <scope>NUCLEOTIDE SEQUENCE [LARGE SCALE GENOMIC DNA]</scope>
</reference>
<evidence type="ECO:0000256" key="8">
    <source>
        <dbReference type="ARBA" id="ARBA00023034"/>
    </source>
</evidence>
<dbReference type="UniPathway" id="UPA00796">
    <property type="reaction ID" value="UER00771"/>
</dbReference>
<dbReference type="Pfam" id="PF01370">
    <property type="entry name" value="Epimerase"/>
    <property type="match status" value="1"/>
</dbReference>
<organism evidence="14 15">
    <name type="scientific">Candidatus Roizmanbacteria bacterium GW2011_GWC2_37_13</name>
    <dbReference type="NCBI Taxonomy" id="1618486"/>
    <lineage>
        <taxon>Bacteria</taxon>
        <taxon>Candidatus Roizmaniibacteriota</taxon>
    </lineage>
</organism>
<evidence type="ECO:0000256" key="11">
    <source>
        <dbReference type="ARBA" id="ARBA00023239"/>
    </source>
</evidence>
<dbReference type="PATRIC" id="fig|1618486.3.peg.1003"/>
<gene>
    <name evidence="14" type="ORF">US40_C0017G0021</name>
</gene>
<dbReference type="InterPro" id="IPR001509">
    <property type="entry name" value="Epimerase_deHydtase"/>
</dbReference>
<keyword evidence="5" id="KW-0735">Signal-anchor</keyword>
<dbReference type="PANTHER" id="PTHR43078:SF6">
    <property type="entry name" value="UDP-GLUCURONIC ACID DECARBOXYLASE 1"/>
    <property type="match status" value="1"/>
</dbReference>
<name>A0A0G0GE45_9BACT</name>
<comment type="subcellular location">
    <subcellularLocation>
        <location evidence="2">Golgi apparatus membrane</location>
        <topology evidence="2">Single-pass type II membrane protein</topology>
    </subcellularLocation>
    <subcellularLocation>
        <location evidence="12">Golgi apparatus</location>
        <location evidence="12">Golgi stack membrane</location>
    </subcellularLocation>
</comment>
<keyword evidence="3" id="KW-0812">Transmembrane</keyword>
<evidence type="ECO:0000256" key="6">
    <source>
        <dbReference type="ARBA" id="ARBA00022989"/>
    </source>
</evidence>
<dbReference type="InterPro" id="IPR036291">
    <property type="entry name" value="NAD(P)-bd_dom_sf"/>
</dbReference>
<proteinExistence type="predicted"/>
<evidence type="ECO:0000256" key="7">
    <source>
        <dbReference type="ARBA" id="ARBA00023027"/>
    </source>
</evidence>
<keyword evidence="10" id="KW-0325">Glycoprotein</keyword>
<comment type="cofactor">
    <cofactor evidence="1">
        <name>NAD(+)</name>
        <dbReference type="ChEBI" id="CHEBI:57540"/>
    </cofactor>
</comment>
<dbReference type="Gene3D" id="3.40.50.720">
    <property type="entry name" value="NAD(P)-binding Rossmann-like Domain"/>
    <property type="match status" value="1"/>
</dbReference>